<dbReference type="SUPFAM" id="SSF55961">
    <property type="entry name" value="Bet v1-like"/>
    <property type="match status" value="1"/>
</dbReference>
<dbReference type="PANTHER" id="PTHR39683:SF4">
    <property type="entry name" value="COENZYME Q-BINDING PROTEIN COQ10 START DOMAIN-CONTAINING PROTEIN"/>
    <property type="match status" value="1"/>
</dbReference>
<feature type="domain" description="Coenzyme Q-binding protein COQ10 START" evidence="1">
    <location>
        <begin position="11"/>
        <end position="141"/>
    </location>
</feature>
<proteinExistence type="predicted"/>
<accession>A0A381QA52</accession>
<protein>
    <recommendedName>
        <fullName evidence="1">Coenzyme Q-binding protein COQ10 START domain-containing protein</fullName>
    </recommendedName>
</protein>
<dbReference type="InterPro" id="IPR005031">
    <property type="entry name" value="COQ10_START"/>
</dbReference>
<dbReference type="PANTHER" id="PTHR39683">
    <property type="entry name" value="CONSERVED PROTEIN TB16.3"/>
    <property type="match status" value="1"/>
</dbReference>
<evidence type="ECO:0000313" key="2">
    <source>
        <dbReference type="EMBL" id="SUZ75910.1"/>
    </source>
</evidence>
<dbReference type="InterPro" id="IPR023393">
    <property type="entry name" value="START-like_dom_sf"/>
</dbReference>
<dbReference type="EMBL" id="UINC01001261">
    <property type="protein sequence ID" value="SUZ75910.1"/>
    <property type="molecule type" value="Genomic_DNA"/>
</dbReference>
<dbReference type="AlphaFoldDB" id="A0A381QA52"/>
<name>A0A381QA52_9ZZZZ</name>
<evidence type="ECO:0000259" key="1">
    <source>
        <dbReference type="Pfam" id="PF03364"/>
    </source>
</evidence>
<dbReference type="Gene3D" id="3.30.530.20">
    <property type="match status" value="1"/>
</dbReference>
<gene>
    <name evidence="2" type="ORF">METZ01_LOCUS28764</name>
</gene>
<organism evidence="2">
    <name type="scientific">marine metagenome</name>
    <dbReference type="NCBI Taxonomy" id="408172"/>
    <lineage>
        <taxon>unclassified sequences</taxon>
        <taxon>metagenomes</taxon>
        <taxon>ecological metagenomes</taxon>
    </lineage>
</organism>
<dbReference type="Pfam" id="PF03364">
    <property type="entry name" value="Polyketide_cyc"/>
    <property type="match status" value="1"/>
</dbReference>
<reference evidence="2" key="1">
    <citation type="submission" date="2018-05" db="EMBL/GenBank/DDBJ databases">
        <authorList>
            <person name="Lanie J.A."/>
            <person name="Ng W.-L."/>
            <person name="Kazmierczak K.M."/>
            <person name="Andrzejewski T.M."/>
            <person name="Davidsen T.M."/>
            <person name="Wayne K.J."/>
            <person name="Tettelin H."/>
            <person name="Glass J.I."/>
            <person name="Rusch D."/>
            <person name="Podicherti R."/>
            <person name="Tsui H.-C.T."/>
            <person name="Winkler M.E."/>
        </authorList>
    </citation>
    <scope>NUCLEOTIDE SEQUENCE</scope>
</reference>
<sequence>MIDKLKVSRVVNADLEDCHALVSDIERYETWVSDLREVAIENRDNEGRVTEATFRVAAMGRSATYSLAYDHSEAPSAIRWELVTGDILKRLDGSYRFESVPDEPNQTEVVYELALELAVPLPGFVKRRAEGRIAHAALDDLQAQLED</sequence>